<evidence type="ECO:0000313" key="2">
    <source>
        <dbReference type="Ensembl" id="ENSPCEP00000019400.1"/>
    </source>
</evidence>
<protein>
    <submittedName>
        <fullName evidence="2">Uncharacterized protein</fullName>
    </submittedName>
</protein>
<name>A0A8C8VMX3_9SAUR</name>
<dbReference type="Ensembl" id="ENSPCET00000020061.1">
    <property type="protein sequence ID" value="ENSPCEP00000019400.1"/>
    <property type="gene ID" value="ENSPCEG00000015085.1"/>
</dbReference>
<dbReference type="Proteomes" id="UP000694393">
    <property type="component" value="Unplaced"/>
</dbReference>
<organism evidence="2 3">
    <name type="scientific">Pelusios castaneus</name>
    <name type="common">West African mud turtle</name>
    <dbReference type="NCBI Taxonomy" id="367368"/>
    <lineage>
        <taxon>Eukaryota</taxon>
        <taxon>Metazoa</taxon>
        <taxon>Chordata</taxon>
        <taxon>Craniata</taxon>
        <taxon>Vertebrata</taxon>
        <taxon>Euteleostomi</taxon>
        <taxon>Archelosauria</taxon>
        <taxon>Testudinata</taxon>
        <taxon>Testudines</taxon>
        <taxon>Pleurodira</taxon>
        <taxon>Pelomedusidae</taxon>
        <taxon>Pelusios</taxon>
    </lineage>
</organism>
<evidence type="ECO:0000313" key="3">
    <source>
        <dbReference type="Proteomes" id="UP000694393"/>
    </source>
</evidence>
<reference evidence="2" key="2">
    <citation type="submission" date="2025-09" db="UniProtKB">
        <authorList>
            <consortium name="Ensembl"/>
        </authorList>
    </citation>
    <scope>IDENTIFICATION</scope>
</reference>
<dbReference type="AlphaFoldDB" id="A0A8C8VMX3"/>
<evidence type="ECO:0000256" key="1">
    <source>
        <dbReference type="SAM" id="MobiDB-lite"/>
    </source>
</evidence>
<sequence length="158" mass="16951">MTTGSISLKGNVQTAWPVEDLPFLSGVLQWYKATEAPTSFPSRSLHYPHIPAVSGSSQTALNERKVQQSKLLYFTMELDDRGVKPSVLSMQAQLEHSPGPEPLTASKVSHCLLVWCFGGLCFWLASLVCSVRSAPGPSPPNKSISPSVSGLAISPLLS</sequence>
<reference evidence="2" key="1">
    <citation type="submission" date="2025-08" db="UniProtKB">
        <authorList>
            <consortium name="Ensembl"/>
        </authorList>
    </citation>
    <scope>IDENTIFICATION</scope>
</reference>
<proteinExistence type="predicted"/>
<feature type="region of interest" description="Disordered" evidence="1">
    <location>
        <begin position="137"/>
        <end position="158"/>
    </location>
</feature>
<keyword evidence="3" id="KW-1185">Reference proteome</keyword>
<accession>A0A8C8VMX3</accession>